<dbReference type="Proteomes" id="UP000886595">
    <property type="component" value="Unassembled WGS sequence"/>
</dbReference>
<proteinExistence type="predicted"/>
<dbReference type="AlphaFoldDB" id="A0A8X8BCH2"/>
<evidence type="ECO:0000313" key="2">
    <source>
        <dbReference type="Proteomes" id="UP000886595"/>
    </source>
</evidence>
<name>A0A8X8BCH2_BRACI</name>
<keyword evidence="2" id="KW-1185">Reference proteome</keyword>
<sequence>MFKTTGSSTFIDHRAFFKWSYKIDTEIQSIRVHHHEVVTMRERARSEIVKSDIEETKQEIHVDNKRDCGRRIAPEKDLLSVSLVLKISS</sequence>
<reference evidence="1 2" key="1">
    <citation type="submission" date="2020-02" db="EMBL/GenBank/DDBJ databases">
        <authorList>
            <person name="Ma Q."/>
            <person name="Huang Y."/>
            <person name="Song X."/>
            <person name="Pei D."/>
        </authorList>
    </citation>
    <scope>NUCLEOTIDE SEQUENCE [LARGE SCALE GENOMIC DNA]</scope>
    <source>
        <strain evidence="1">Sxm20200214</strain>
        <tissue evidence="1">Leaf</tissue>
    </source>
</reference>
<dbReference type="EMBL" id="JAAMPC010000001">
    <property type="protein sequence ID" value="KAG2328932.1"/>
    <property type="molecule type" value="Genomic_DNA"/>
</dbReference>
<protein>
    <submittedName>
        <fullName evidence="1">Uncharacterized protein</fullName>
    </submittedName>
</protein>
<gene>
    <name evidence="1" type="ORF">Bca52824_000112</name>
</gene>
<organism evidence="1 2">
    <name type="scientific">Brassica carinata</name>
    <name type="common">Ethiopian mustard</name>
    <name type="synonym">Abyssinian cabbage</name>
    <dbReference type="NCBI Taxonomy" id="52824"/>
    <lineage>
        <taxon>Eukaryota</taxon>
        <taxon>Viridiplantae</taxon>
        <taxon>Streptophyta</taxon>
        <taxon>Embryophyta</taxon>
        <taxon>Tracheophyta</taxon>
        <taxon>Spermatophyta</taxon>
        <taxon>Magnoliopsida</taxon>
        <taxon>eudicotyledons</taxon>
        <taxon>Gunneridae</taxon>
        <taxon>Pentapetalae</taxon>
        <taxon>rosids</taxon>
        <taxon>malvids</taxon>
        <taxon>Brassicales</taxon>
        <taxon>Brassicaceae</taxon>
        <taxon>Brassiceae</taxon>
        <taxon>Brassica</taxon>
    </lineage>
</organism>
<accession>A0A8X8BCH2</accession>
<evidence type="ECO:0000313" key="1">
    <source>
        <dbReference type="EMBL" id="KAG2328932.1"/>
    </source>
</evidence>
<comment type="caution">
    <text evidence="1">The sequence shown here is derived from an EMBL/GenBank/DDBJ whole genome shotgun (WGS) entry which is preliminary data.</text>
</comment>